<reference evidence="2 3" key="1">
    <citation type="submission" date="2014-06" db="EMBL/GenBank/DDBJ databases">
        <title>Evolutionary Origins and Diversification of the Mycorrhizal Mutualists.</title>
        <authorList>
            <consortium name="DOE Joint Genome Institute"/>
            <consortium name="Mycorrhizal Genomics Consortium"/>
            <person name="Kohler A."/>
            <person name="Kuo A."/>
            <person name="Nagy L.G."/>
            <person name="Floudas D."/>
            <person name="Copeland A."/>
            <person name="Barry K.W."/>
            <person name="Cichocki N."/>
            <person name="Veneault-Fourrey C."/>
            <person name="LaButti K."/>
            <person name="Lindquist E.A."/>
            <person name="Lipzen A."/>
            <person name="Lundell T."/>
            <person name="Morin E."/>
            <person name="Murat C."/>
            <person name="Riley R."/>
            <person name="Ohm R."/>
            <person name="Sun H."/>
            <person name="Tunlid A."/>
            <person name="Henrissat B."/>
            <person name="Grigoriev I.V."/>
            <person name="Hibbett D.S."/>
            <person name="Martin F."/>
        </authorList>
    </citation>
    <scope>NUCLEOTIDE SEQUENCE [LARGE SCALE GENOMIC DNA]</scope>
    <source>
        <strain evidence="2 3">FD-325 SS-3</strain>
    </source>
</reference>
<feature type="non-terminal residue" evidence="2">
    <location>
        <position position="130"/>
    </location>
</feature>
<evidence type="ECO:0000313" key="3">
    <source>
        <dbReference type="Proteomes" id="UP000053263"/>
    </source>
</evidence>
<accession>A0A0C9SQ04</accession>
<proteinExistence type="predicted"/>
<evidence type="ECO:0000313" key="2">
    <source>
        <dbReference type="EMBL" id="KII83177.1"/>
    </source>
</evidence>
<dbReference type="OrthoDB" id="3163890at2759"/>
<organism evidence="2 3">
    <name type="scientific">Plicaturopsis crispa FD-325 SS-3</name>
    <dbReference type="NCBI Taxonomy" id="944288"/>
    <lineage>
        <taxon>Eukaryota</taxon>
        <taxon>Fungi</taxon>
        <taxon>Dikarya</taxon>
        <taxon>Basidiomycota</taxon>
        <taxon>Agaricomycotina</taxon>
        <taxon>Agaricomycetes</taxon>
        <taxon>Agaricomycetidae</taxon>
        <taxon>Amylocorticiales</taxon>
        <taxon>Amylocorticiaceae</taxon>
        <taxon>Plicatura</taxon>
        <taxon>Plicaturopsis crispa</taxon>
    </lineage>
</organism>
<keyword evidence="3" id="KW-1185">Reference proteome</keyword>
<dbReference type="AlphaFoldDB" id="A0A0C9SQ04"/>
<feature type="non-terminal residue" evidence="2">
    <location>
        <position position="1"/>
    </location>
</feature>
<sequence length="130" mass="14472">SSCDEINLDGTPKPHTQSRSSYSHAQKMRASATYAFGRIHGLGILPWHQNDAGRMVGNPSVSTTVSSFMLSLHRRKIRLGETSTCARAITPDIMEKLYEFNGRPENWDPKPYVPGTRTADRANWGGPNTR</sequence>
<dbReference type="Proteomes" id="UP000053263">
    <property type="component" value="Unassembled WGS sequence"/>
</dbReference>
<dbReference type="EMBL" id="KN832581">
    <property type="protein sequence ID" value="KII83177.1"/>
    <property type="molecule type" value="Genomic_DNA"/>
</dbReference>
<evidence type="ECO:0000256" key="1">
    <source>
        <dbReference type="SAM" id="MobiDB-lite"/>
    </source>
</evidence>
<feature type="region of interest" description="Disordered" evidence="1">
    <location>
        <begin position="105"/>
        <end position="130"/>
    </location>
</feature>
<gene>
    <name evidence="2" type="ORF">PLICRDRAFT_77947</name>
</gene>
<feature type="compositionally biased region" description="Polar residues" evidence="1">
    <location>
        <begin position="14"/>
        <end position="24"/>
    </location>
</feature>
<name>A0A0C9SQ04_PLICR</name>
<dbReference type="HOGENOM" id="CLU_134543_0_0_1"/>
<protein>
    <submittedName>
        <fullName evidence="2">Uncharacterized protein</fullName>
    </submittedName>
</protein>
<feature type="region of interest" description="Disordered" evidence="1">
    <location>
        <begin position="1"/>
        <end position="25"/>
    </location>
</feature>